<dbReference type="GO" id="GO:0016757">
    <property type="term" value="F:glycosyltransferase activity"/>
    <property type="evidence" value="ECO:0007669"/>
    <property type="project" value="UniProtKB-KW"/>
</dbReference>
<feature type="domain" description="Glycosyltransferase 2-like" evidence="6">
    <location>
        <begin position="5"/>
        <end position="173"/>
    </location>
</feature>
<accession>A0A7G9GHH4</accession>
<dbReference type="InterPro" id="IPR029044">
    <property type="entry name" value="Nucleotide-diphossugar_trans"/>
</dbReference>
<keyword evidence="5" id="KW-0472">Membrane</keyword>
<dbReference type="PANTHER" id="PTHR43179">
    <property type="entry name" value="RHAMNOSYLTRANSFERASE WBBL"/>
    <property type="match status" value="1"/>
</dbReference>
<dbReference type="Pfam" id="PF00535">
    <property type="entry name" value="Glycos_transf_2"/>
    <property type="match status" value="1"/>
</dbReference>
<keyword evidence="8" id="KW-1185">Reference proteome</keyword>
<dbReference type="Proteomes" id="UP000515860">
    <property type="component" value="Chromosome"/>
</dbReference>
<keyword evidence="4 7" id="KW-0808">Transferase</keyword>
<dbReference type="RefSeq" id="WP_118643253.1">
    <property type="nucleotide sequence ID" value="NZ_CP060635.1"/>
</dbReference>
<keyword evidence="3" id="KW-0328">Glycosyltransferase</keyword>
<comment type="pathway">
    <text evidence="1">Cell wall biogenesis; cell wall polysaccharide biosynthesis.</text>
</comment>
<dbReference type="KEGG" id="whj:H9Q79_08330"/>
<dbReference type="EMBL" id="CP060635">
    <property type="protein sequence ID" value="QNM10256.1"/>
    <property type="molecule type" value="Genomic_DNA"/>
</dbReference>
<dbReference type="SUPFAM" id="SSF53448">
    <property type="entry name" value="Nucleotide-diphospho-sugar transferases"/>
    <property type="match status" value="1"/>
</dbReference>
<reference evidence="7 8" key="1">
    <citation type="submission" date="2020-08" db="EMBL/GenBank/DDBJ databases">
        <authorList>
            <person name="Liu C."/>
            <person name="Sun Q."/>
        </authorList>
    </citation>
    <scope>NUCLEOTIDE SEQUENCE [LARGE SCALE GENOMIC DNA]</scope>
    <source>
        <strain evidence="7 8">NSJ-29</strain>
    </source>
</reference>
<name>A0A7G9GHH4_9FIRM</name>
<evidence type="ECO:0000313" key="8">
    <source>
        <dbReference type="Proteomes" id="UP000515860"/>
    </source>
</evidence>
<proteinExistence type="inferred from homology"/>
<dbReference type="CDD" id="cd04186">
    <property type="entry name" value="GT_2_like_c"/>
    <property type="match status" value="1"/>
</dbReference>
<evidence type="ECO:0000259" key="6">
    <source>
        <dbReference type="Pfam" id="PF00535"/>
    </source>
</evidence>
<evidence type="ECO:0000256" key="2">
    <source>
        <dbReference type="ARBA" id="ARBA00006739"/>
    </source>
</evidence>
<feature type="transmembrane region" description="Helical" evidence="5">
    <location>
        <begin position="244"/>
        <end position="266"/>
    </location>
</feature>
<evidence type="ECO:0000256" key="3">
    <source>
        <dbReference type="ARBA" id="ARBA00022676"/>
    </source>
</evidence>
<organism evidence="7 8">
    <name type="scientific">Wansuia hejianensis</name>
    <dbReference type="NCBI Taxonomy" id="2763667"/>
    <lineage>
        <taxon>Bacteria</taxon>
        <taxon>Bacillati</taxon>
        <taxon>Bacillota</taxon>
        <taxon>Clostridia</taxon>
        <taxon>Lachnospirales</taxon>
        <taxon>Lachnospiraceae</taxon>
        <taxon>Wansuia</taxon>
    </lineage>
</organism>
<sequence length="321" mass="36832">MQEVSVIIPNYNGVPYLETCLDALKGQTFQGFSVILVDNGSADGSVDLVRNKYSWVKLIDLPENYGFCRAVNEGIRVSETPYVILLNNDTEVFPDFVEQLLKGIKERPTAFSCASKMIQAQDRTKVDDAGNFYSAFGWAFARGKGKDISKYGKPDRIFAACAGAAIYRMEYLNQTGLLDEEHFAYLEDLDLGYRARIAGYENWYLPEAKVYHVGSGTSGSRYNEFKIRYSSRNNVYLIHKNMPLFQWILNLPLLAVGFGIKTLFFAMKGYGREYLAGIKNGFSISYKKENHGKKVRFRWKNFGNYCRIQIELWANLFRRFY</sequence>
<dbReference type="InterPro" id="IPR001173">
    <property type="entry name" value="Glyco_trans_2-like"/>
</dbReference>
<gene>
    <name evidence="7" type="ORF">H9Q79_08330</name>
</gene>
<dbReference type="Gene3D" id="3.90.550.10">
    <property type="entry name" value="Spore Coat Polysaccharide Biosynthesis Protein SpsA, Chain A"/>
    <property type="match status" value="1"/>
</dbReference>
<evidence type="ECO:0000256" key="1">
    <source>
        <dbReference type="ARBA" id="ARBA00004776"/>
    </source>
</evidence>
<dbReference type="PANTHER" id="PTHR43179:SF12">
    <property type="entry name" value="GALACTOFURANOSYLTRANSFERASE GLFT2"/>
    <property type="match status" value="1"/>
</dbReference>
<keyword evidence="5" id="KW-0812">Transmembrane</keyword>
<protein>
    <submittedName>
        <fullName evidence="7">Glycosyltransferase family 2 protein</fullName>
    </submittedName>
</protein>
<dbReference type="AlphaFoldDB" id="A0A7G9GHH4"/>
<keyword evidence="5" id="KW-1133">Transmembrane helix</keyword>
<evidence type="ECO:0000256" key="4">
    <source>
        <dbReference type="ARBA" id="ARBA00022679"/>
    </source>
</evidence>
<comment type="similarity">
    <text evidence="2">Belongs to the glycosyltransferase 2 family.</text>
</comment>
<evidence type="ECO:0000256" key="5">
    <source>
        <dbReference type="SAM" id="Phobius"/>
    </source>
</evidence>
<evidence type="ECO:0000313" key="7">
    <source>
        <dbReference type="EMBL" id="QNM10256.1"/>
    </source>
</evidence>